<dbReference type="Gene3D" id="3.40.50.450">
    <property type="match status" value="1"/>
</dbReference>
<name>A0A433D5T6_9FUNG</name>
<dbReference type="Proteomes" id="UP000268093">
    <property type="component" value="Unassembled WGS sequence"/>
</dbReference>
<reference evidence="1 2" key="1">
    <citation type="journal article" date="2018" name="New Phytol.">
        <title>Phylogenomics of Endogonaceae and evolution of mycorrhizas within Mucoromycota.</title>
        <authorList>
            <person name="Chang Y."/>
            <person name="Desiro A."/>
            <person name="Na H."/>
            <person name="Sandor L."/>
            <person name="Lipzen A."/>
            <person name="Clum A."/>
            <person name="Barry K."/>
            <person name="Grigoriev I.V."/>
            <person name="Martin F.M."/>
            <person name="Stajich J.E."/>
            <person name="Smith M.E."/>
            <person name="Bonito G."/>
            <person name="Spatafora J.W."/>
        </authorList>
    </citation>
    <scope>NUCLEOTIDE SEQUENCE [LARGE SCALE GENOMIC DNA]</scope>
    <source>
        <strain evidence="1 2">GMNB39</strain>
    </source>
</reference>
<keyword evidence="2" id="KW-1185">Reference proteome</keyword>
<dbReference type="EMBL" id="RBNI01006185">
    <property type="protein sequence ID" value="RUP46191.1"/>
    <property type="molecule type" value="Genomic_DNA"/>
</dbReference>
<proteinExistence type="predicted"/>
<dbReference type="AlphaFoldDB" id="A0A433D5T6"/>
<gene>
    <name evidence="1" type="ORF">BC936DRAFT_147239</name>
</gene>
<protein>
    <submittedName>
        <fullName evidence="1">Uncharacterized protein</fullName>
    </submittedName>
</protein>
<evidence type="ECO:0000313" key="2">
    <source>
        <dbReference type="Proteomes" id="UP000268093"/>
    </source>
</evidence>
<comment type="caution">
    <text evidence="1">The sequence shown here is derived from an EMBL/GenBank/DDBJ whole genome shotgun (WGS) entry which is preliminary data.</text>
</comment>
<accession>A0A433D5T6</accession>
<organism evidence="1 2">
    <name type="scientific">Jimgerdemannia flammicorona</name>
    <dbReference type="NCBI Taxonomy" id="994334"/>
    <lineage>
        <taxon>Eukaryota</taxon>
        <taxon>Fungi</taxon>
        <taxon>Fungi incertae sedis</taxon>
        <taxon>Mucoromycota</taxon>
        <taxon>Mucoromycotina</taxon>
        <taxon>Endogonomycetes</taxon>
        <taxon>Endogonales</taxon>
        <taxon>Endogonaceae</taxon>
        <taxon>Jimgerdemannia</taxon>
    </lineage>
</organism>
<sequence>MLGSGCYWWPVSGSTFIGTVHDEFKANSDHLQSAENQIENRIAALIVWAGGGSRTGSYLFRSESSSLLAELVPWVGPRR</sequence>
<evidence type="ECO:0000313" key="1">
    <source>
        <dbReference type="EMBL" id="RUP46191.1"/>
    </source>
</evidence>